<sequence length="166" mass="17673">MTDQREISVVRWTGRTASAVGGPTSLLAAYHLRTEAEKGEPVADVEGLPDRYRAEISDPAAAFAGDAVLVALSGDTAVGCVVVTAPADGRSEIKRLWTDPAFRGRGIASGLLDAALAHAAGCGVSTVRLSVWNWRTGAVALYERLGFAITESWDERDRLVCMERTV</sequence>
<comment type="caution">
    <text evidence="4">The sequence shown here is derived from an EMBL/GenBank/DDBJ whole genome shotgun (WGS) entry which is preliminary data.</text>
</comment>
<dbReference type="PANTHER" id="PTHR43877">
    <property type="entry name" value="AMINOALKYLPHOSPHONATE N-ACETYLTRANSFERASE-RELATED-RELATED"/>
    <property type="match status" value="1"/>
</dbReference>
<evidence type="ECO:0000256" key="2">
    <source>
        <dbReference type="ARBA" id="ARBA00023315"/>
    </source>
</evidence>
<evidence type="ECO:0000256" key="1">
    <source>
        <dbReference type="ARBA" id="ARBA00022679"/>
    </source>
</evidence>
<accession>A0AAJ2UNM5</accession>
<dbReference type="CDD" id="cd04301">
    <property type="entry name" value="NAT_SF"/>
    <property type="match status" value="1"/>
</dbReference>
<dbReference type="SUPFAM" id="SSF55729">
    <property type="entry name" value="Acyl-CoA N-acyltransferases (Nat)"/>
    <property type="match status" value="1"/>
</dbReference>
<dbReference type="Proteomes" id="UP001273589">
    <property type="component" value="Unassembled WGS sequence"/>
</dbReference>
<dbReference type="GO" id="GO:0016747">
    <property type="term" value="F:acyltransferase activity, transferring groups other than amino-acyl groups"/>
    <property type="evidence" value="ECO:0007669"/>
    <property type="project" value="InterPro"/>
</dbReference>
<dbReference type="InterPro" id="IPR050832">
    <property type="entry name" value="Bact_Acetyltransf"/>
</dbReference>
<dbReference type="AlphaFoldDB" id="A0AAJ2UNM5"/>
<organism evidence="4 5">
    <name type="scientific">Streptomyces europaeiscabiei</name>
    <dbReference type="NCBI Taxonomy" id="146819"/>
    <lineage>
        <taxon>Bacteria</taxon>
        <taxon>Bacillati</taxon>
        <taxon>Actinomycetota</taxon>
        <taxon>Actinomycetes</taxon>
        <taxon>Kitasatosporales</taxon>
        <taxon>Streptomycetaceae</taxon>
        <taxon>Streptomyces</taxon>
    </lineage>
</organism>
<proteinExistence type="predicted"/>
<keyword evidence="2" id="KW-0012">Acyltransferase</keyword>
<reference evidence="4" key="1">
    <citation type="journal article" date="2023" name="Microb. Genom.">
        <title>Mesoterricola silvestris gen. nov., sp. nov., Mesoterricola sediminis sp. nov., Geothrix oryzae sp. nov., Geothrix edaphica sp. nov., Geothrix rubra sp. nov., and Geothrix limicola sp. nov., six novel members of Acidobacteriota isolated from soils.</title>
        <authorList>
            <person name="Weisberg A.J."/>
            <person name="Pearce E."/>
            <person name="Kramer C.G."/>
            <person name="Chang J.H."/>
            <person name="Clarke C.R."/>
        </authorList>
    </citation>
    <scope>NUCLEOTIDE SEQUENCE</scope>
    <source>
        <strain evidence="4">ND06-05F</strain>
    </source>
</reference>
<evidence type="ECO:0000313" key="4">
    <source>
        <dbReference type="EMBL" id="MDX3133320.1"/>
    </source>
</evidence>
<name>A0AAJ2UNM5_9ACTN</name>
<feature type="domain" description="N-acetyltransferase" evidence="3">
    <location>
        <begin position="12"/>
        <end position="166"/>
    </location>
</feature>
<dbReference type="EMBL" id="JARAWN010000199">
    <property type="protein sequence ID" value="MDX3133320.1"/>
    <property type="molecule type" value="Genomic_DNA"/>
</dbReference>
<evidence type="ECO:0000259" key="3">
    <source>
        <dbReference type="PROSITE" id="PS51186"/>
    </source>
</evidence>
<keyword evidence="1" id="KW-0808">Transferase</keyword>
<dbReference type="PROSITE" id="PS51186">
    <property type="entry name" value="GNAT"/>
    <property type="match status" value="1"/>
</dbReference>
<dbReference type="Pfam" id="PF00583">
    <property type="entry name" value="Acetyltransf_1"/>
    <property type="match status" value="1"/>
</dbReference>
<evidence type="ECO:0000313" key="5">
    <source>
        <dbReference type="Proteomes" id="UP001273589"/>
    </source>
</evidence>
<dbReference type="PANTHER" id="PTHR43877:SF2">
    <property type="entry name" value="AMINOALKYLPHOSPHONATE N-ACETYLTRANSFERASE-RELATED"/>
    <property type="match status" value="1"/>
</dbReference>
<dbReference type="Gene3D" id="3.40.630.30">
    <property type="match status" value="1"/>
</dbReference>
<gene>
    <name evidence="4" type="ORF">PV367_26880</name>
</gene>
<dbReference type="InterPro" id="IPR000182">
    <property type="entry name" value="GNAT_dom"/>
</dbReference>
<protein>
    <submittedName>
        <fullName evidence="4">GNAT family N-acetyltransferase</fullName>
    </submittedName>
</protein>
<dbReference type="RefSeq" id="WP_319694870.1">
    <property type="nucleotide sequence ID" value="NZ_JARAWN010000199.1"/>
</dbReference>
<dbReference type="InterPro" id="IPR016181">
    <property type="entry name" value="Acyl_CoA_acyltransferase"/>
</dbReference>